<proteinExistence type="predicted"/>
<evidence type="ECO:0000313" key="2">
    <source>
        <dbReference type="Proteomes" id="UP000632774"/>
    </source>
</evidence>
<sequence length="68" mass="7490">MKTSKPAGPFARFSKPAQRALDNAGIEKLEDLSRLTEKEFKALHGMGPATTKPLMAQMEEAGLKFKNQ</sequence>
<dbReference type="RefSeq" id="WP_194107300.1">
    <property type="nucleotide sequence ID" value="NZ_JADFFM010000002.1"/>
</dbReference>
<protein>
    <recommendedName>
        <fullName evidence="3">DNA-binding protein</fullName>
    </recommendedName>
</protein>
<dbReference type="SUPFAM" id="SSF47789">
    <property type="entry name" value="C-terminal domain of RNA polymerase alpha subunit"/>
    <property type="match status" value="1"/>
</dbReference>
<gene>
    <name evidence="1" type="ORF">IRJ18_15925</name>
</gene>
<accession>A0ABR9XKD9</accession>
<organism evidence="1 2">
    <name type="scientific">Mucilaginibacter boryungensis</name>
    <dbReference type="NCBI Taxonomy" id="768480"/>
    <lineage>
        <taxon>Bacteria</taxon>
        <taxon>Pseudomonadati</taxon>
        <taxon>Bacteroidota</taxon>
        <taxon>Sphingobacteriia</taxon>
        <taxon>Sphingobacteriales</taxon>
        <taxon>Sphingobacteriaceae</taxon>
        <taxon>Mucilaginibacter</taxon>
    </lineage>
</organism>
<keyword evidence="2" id="KW-1185">Reference proteome</keyword>
<evidence type="ECO:0000313" key="1">
    <source>
        <dbReference type="EMBL" id="MBE9667862.1"/>
    </source>
</evidence>
<reference evidence="1 2" key="1">
    <citation type="submission" date="2020-10" db="EMBL/GenBank/DDBJ databases">
        <title>Mucilaginibacter mali sp. nov., isolated from rhizosphere soil of apple orchard.</title>
        <authorList>
            <person name="Lee J.-S."/>
            <person name="Kim H.S."/>
            <person name="Kim J.-S."/>
        </authorList>
    </citation>
    <scope>NUCLEOTIDE SEQUENCE [LARGE SCALE GENOMIC DNA]</scope>
    <source>
        <strain evidence="1 2">KCTC 23157</strain>
    </source>
</reference>
<name>A0ABR9XKD9_9SPHI</name>
<dbReference type="EMBL" id="JADFFM010000002">
    <property type="protein sequence ID" value="MBE9667862.1"/>
    <property type="molecule type" value="Genomic_DNA"/>
</dbReference>
<evidence type="ECO:0008006" key="3">
    <source>
        <dbReference type="Google" id="ProtNLM"/>
    </source>
</evidence>
<dbReference type="Gene3D" id="1.10.150.20">
    <property type="entry name" value="5' to 3' exonuclease, C-terminal subdomain"/>
    <property type="match status" value="1"/>
</dbReference>
<comment type="caution">
    <text evidence="1">The sequence shown here is derived from an EMBL/GenBank/DDBJ whole genome shotgun (WGS) entry which is preliminary data.</text>
</comment>
<dbReference type="Proteomes" id="UP000632774">
    <property type="component" value="Unassembled WGS sequence"/>
</dbReference>